<protein>
    <submittedName>
        <fullName evidence="2">ATP-binding protein</fullName>
    </submittedName>
</protein>
<keyword evidence="2" id="KW-0067">ATP-binding</keyword>
<dbReference type="InterPro" id="IPR038461">
    <property type="entry name" value="Schlafen_AlbA_2_dom_sf"/>
</dbReference>
<dbReference type="Gene3D" id="3.30.565.60">
    <property type="match status" value="1"/>
</dbReference>
<dbReference type="EMBL" id="JARFPK010000043">
    <property type="protein sequence ID" value="MDF0591495.1"/>
    <property type="molecule type" value="Genomic_DNA"/>
</dbReference>
<name>A0ABT5X9W1_9EURY</name>
<reference evidence="2 3" key="1">
    <citation type="submission" date="2023-03" db="EMBL/GenBank/DDBJ databases">
        <title>WGS of Methanotrichaceae archaeon Mx.</title>
        <authorList>
            <person name="Sorokin D.Y."/>
            <person name="Merkel A.Y."/>
        </authorList>
    </citation>
    <scope>NUCLEOTIDE SEQUENCE [LARGE SCALE GENOMIC DNA]</scope>
    <source>
        <strain evidence="2 3">Mx</strain>
    </source>
</reference>
<accession>A0ABT5X9W1</accession>
<evidence type="ECO:0000313" key="2">
    <source>
        <dbReference type="EMBL" id="MDF0591495.1"/>
    </source>
</evidence>
<organism evidence="2 3">
    <name type="scientific">Candidatus Methanocrinis natronophilus</name>
    <dbReference type="NCBI Taxonomy" id="3033396"/>
    <lineage>
        <taxon>Archaea</taxon>
        <taxon>Methanobacteriati</taxon>
        <taxon>Methanobacteriota</taxon>
        <taxon>Stenosarchaea group</taxon>
        <taxon>Methanomicrobia</taxon>
        <taxon>Methanotrichales</taxon>
        <taxon>Methanotrichaceae</taxon>
        <taxon>Methanocrinis</taxon>
    </lineage>
</organism>
<evidence type="ECO:0000313" key="3">
    <source>
        <dbReference type="Proteomes" id="UP001220010"/>
    </source>
</evidence>
<comment type="caution">
    <text evidence="2">The sequence shown here is derived from an EMBL/GenBank/DDBJ whole genome shotgun (WGS) entry which is preliminary data.</text>
</comment>
<keyword evidence="2" id="KW-0547">Nucleotide-binding</keyword>
<dbReference type="PANTHER" id="PTHR30595:SF6">
    <property type="entry name" value="SCHLAFEN ALBA-2 DOMAIN-CONTAINING PROTEIN"/>
    <property type="match status" value="1"/>
</dbReference>
<dbReference type="InterPro" id="IPR038475">
    <property type="entry name" value="RecG_C_sf"/>
</dbReference>
<gene>
    <name evidence="2" type="ORF">P0O15_10020</name>
</gene>
<proteinExistence type="predicted"/>
<dbReference type="InterPro" id="IPR007421">
    <property type="entry name" value="Schlafen_AlbA_2_dom"/>
</dbReference>
<dbReference type="GO" id="GO:0005524">
    <property type="term" value="F:ATP binding"/>
    <property type="evidence" value="ECO:0007669"/>
    <property type="project" value="UniProtKB-KW"/>
</dbReference>
<keyword evidence="3" id="KW-1185">Reference proteome</keyword>
<feature type="domain" description="Schlafen AlbA-2" evidence="1">
    <location>
        <begin position="14"/>
        <end position="128"/>
    </location>
</feature>
<dbReference type="Gene3D" id="3.30.950.30">
    <property type="entry name" value="Schlafen, AAA domain"/>
    <property type="match status" value="1"/>
</dbReference>
<sequence>MNDDELESLLKDLESDLVERKASLSDSDRIREAICAFANDLPDHRKPGIIFIGANNDGSCSGIEITDELLLKLSNMRDDGAIQPFPSMIVEKRELNQCQLAVLIVRPSRAPPIRFKGVTWIRVGPRRARATPEEELILAERRRYKDLPFDLQPLPSAMIDDLDLDLFEREYLPLAVDPDVLEQDYLNVENNLRALRFLSTDGYPTVLGVIVLGKDPLQYIPGAYIQFLRFEGDSLTDPIRDRKEIDGPLLELLRRLDDVLEAHNTVSTSITSGPIEVPRPEYPLPALQQLARNAVLHRTYKGTNAPVRIYWFSDRVEIHSPGGPYGQVTKENFGKPGVTDYRNPHLAESMKVLGYVQRFGLGIQIAREQLAKNGNPDPEFTVETTNVLVTIRRHS</sequence>
<dbReference type="PANTHER" id="PTHR30595">
    <property type="entry name" value="GLPR-RELATED TRANSCRIPTIONAL REPRESSOR"/>
    <property type="match status" value="1"/>
</dbReference>
<dbReference type="Pfam" id="PF04326">
    <property type="entry name" value="SLFN_AlbA_2"/>
    <property type="match status" value="1"/>
</dbReference>
<evidence type="ECO:0000259" key="1">
    <source>
        <dbReference type="Pfam" id="PF04326"/>
    </source>
</evidence>
<dbReference type="Proteomes" id="UP001220010">
    <property type="component" value="Unassembled WGS sequence"/>
</dbReference>
<dbReference type="Pfam" id="PF13749">
    <property type="entry name" value="HATPase_c_4"/>
    <property type="match status" value="1"/>
</dbReference>
<dbReference type="RefSeq" id="WP_316967227.1">
    <property type="nucleotide sequence ID" value="NZ_JARFPK010000043.1"/>
</dbReference>